<dbReference type="Proteomes" id="UP000029917">
    <property type="component" value="Unassembled WGS sequence"/>
</dbReference>
<protein>
    <recommendedName>
        <fullName evidence="3">Capsular biosynthesis protein</fullName>
    </recommendedName>
</protein>
<dbReference type="EMBL" id="JRKS01000049">
    <property type="protein sequence ID" value="KGJ03663.1"/>
    <property type="molecule type" value="Genomic_DNA"/>
</dbReference>
<dbReference type="InterPro" id="IPR007833">
    <property type="entry name" value="Capsule_polysaccharide_synth"/>
</dbReference>
<evidence type="ECO:0008006" key="3">
    <source>
        <dbReference type="Google" id="ProtNLM"/>
    </source>
</evidence>
<sequence length="312" mass="34652">MAAWRINLHYPWWMRAPPPRPEPRLAMLRTLEAALLARGDVSLSGSAAACRPRAFPDEAVSTLNFHTVWTGPRNLHFKEAYLPGYFTFDPAGHSGWSANAGLRFDPASHDRAEAAAYFDRAVVRRFLVPQVSKYAQPARRAKIPRGGIFVALQVPRDKVLTLAHLDTRAMLEGCLARAPREPVVIKLHPRSRDPDFEAGIRALHDPAANVHVLDEPIYALIDAARVTVCINSGVGFEAQLRGGAVITCGASDYGALTWRPTTPAELAVALQRAEPPDPDLMRRHATWLLRDVFVDDTAPGWTDKVLDRLRRR</sequence>
<dbReference type="STRING" id="690417.IC63_13050"/>
<dbReference type="AlphaFoldDB" id="A0A099F084"/>
<dbReference type="Pfam" id="PF05159">
    <property type="entry name" value="Capsule_synth"/>
    <property type="match status" value="1"/>
</dbReference>
<accession>A0A099F084</accession>
<dbReference type="GO" id="GO:0015774">
    <property type="term" value="P:polysaccharide transport"/>
    <property type="evidence" value="ECO:0007669"/>
    <property type="project" value="InterPro"/>
</dbReference>
<dbReference type="OrthoDB" id="6713140at2"/>
<dbReference type="RefSeq" id="WP_036720908.1">
    <property type="nucleotide sequence ID" value="NZ_JRKS01000049.1"/>
</dbReference>
<evidence type="ECO:0000313" key="1">
    <source>
        <dbReference type="EMBL" id="KGJ03663.1"/>
    </source>
</evidence>
<proteinExistence type="predicted"/>
<keyword evidence="2" id="KW-1185">Reference proteome</keyword>
<name>A0A099F084_9RHOB</name>
<gene>
    <name evidence="1" type="ORF">IC63_13050</name>
</gene>
<comment type="caution">
    <text evidence="1">The sequence shown here is derived from an EMBL/GenBank/DDBJ whole genome shotgun (WGS) entry which is preliminary data.</text>
</comment>
<organism evidence="1 2">
    <name type="scientific">Paracoccus sphaerophysae</name>
    <dbReference type="NCBI Taxonomy" id="690417"/>
    <lineage>
        <taxon>Bacteria</taxon>
        <taxon>Pseudomonadati</taxon>
        <taxon>Pseudomonadota</taxon>
        <taxon>Alphaproteobacteria</taxon>
        <taxon>Rhodobacterales</taxon>
        <taxon>Paracoccaceae</taxon>
        <taxon>Paracoccus</taxon>
    </lineage>
</organism>
<evidence type="ECO:0000313" key="2">
    <source>
        <dbReference type="Proteomes" id="UP000029917"/>
    </source>
</evidence>
<reference evidence="1 2" key="2">
    <citation type="submission" date="2014-10" db="EMBL/GenBank/DDBJ databases">
        <title>Paracoccus sanguinis sp. nov., isolated from clinical specimens of New York State patients.</title>
        <authorList>
            <person name="Mingle L.A."/>
            <person name="Cole J.A."/>
            <person name="Lapierre P."/>
            <person name="Musser K.A."/>
        </authorList>
    </citation>
    <scope>NUCLEOTIDE SEQUENCE [LARGE SCALE GENOMIC DNA]</scope>
    <source>
        <strain evidence="1 2">HAMBI 3106</strain>
    </source>
</reference>
<reference evidence="1 2" key="1">
    <citation type="submission" date="2014-09" db="EMBL/GenBank/DDBJ databases">
        <authorList>
            <person name="McGinnis J.M."/>
            <person name="Wolfgang W.J."/>
        </authorList>
    </citation>
    <scope>NUCLEOTIDE SEQUENCE [LARGE SCALE GENOMIC DNA]</scope>
    <source>
        <strain evidence="1 2">HAMBI 3106</strain>
    </source>
</reference>
<dbReference type="GO" id="GO:0000271">
    <property type="term" value="P:polysaccharide biosynthetic process"/>
    <property type="evidence" value="ECO:0007669"/>
    <property type="project" value="InterPro"/>
</dbReference>